<gene>
    <name evidence="2" type="ORF">HMPREF0083_01723</name>
</gene>
<accession>U1X5E6</accession>
<dbReference type="Proteomes" id="UP000016511">
    <property type="component" value="Unassembled WGS sequence"/>
</dbReference>
<feature type="domain" description="N-acetyltransferase" evidence="1">
    <location>
        <begin position="3"/>
        <end position="162"/>
    </location>
</feature>
<protein>
    <recommendedName>
        <fullName evidence="1">N-acetyltransferase domain-containing protein</fullName>
    </recommendedName>
</protein>
<dbReference type="EMBL" id="AWSJ01000118">
    <property type="protein sequence ID" value="ERI10195.1"/>
    <property type="molecule type" value="Genomic_DNA"/>
</dbReference>
<reference evidence="2 3" key="1">
    <citation type="submission" date="2013-08" db="EMBL/GenBank/DDBJ databases">
        <authorList>
            <person name="Weinstock G."/>
            <person name="Sodergren E."/>
            <person name="Wylie T."/>
            <person name="Fulton L."/>
            <person name="Fulton R."/>
            <person name="Fronick C."/>
            <person name="O'Laughlin M."/>
            <person name="Godfrey J."/>
            <person name="Miner T."/>
            <person name="Herter B."/>
            <person name="Appelbaum E."/>
            <person name="Cordes M."/>
            <person name="Lek S."/>
            <person name="Wollam A."/>
            <person name="Pepin K.H."/>
            <person name="Palsikar V.B."/>
            <person name="Mitreva M."/>
            <person name="Wilson R.K."/>
        </authorList>
    </citation>
    <scope>NUCLEOTIDE SEQUENCE [LARGE SCALE GENOMIC DNA]</scope>
    <source>
        <strain evidence="2 3">ATCC 12856</strain>
    </source>
</reference>
<dbReference type="RefSeq" id="WP_021620101.1">
    <property type="nucleotide sequence ID" value="NZ_KE952719.1"/>
</dbReference>
<evidence type="ECO:0000313" key="2">
    <source>
        <dbReference type="EMBL" id="ERI10195.1"/>
    </source>
</evidence>
<name>U1X5E6_ANEAE</name>
<dbReference type="PROSITE" id="PS51186">
    <property type="entry name" value="GNAT"/>
    <property type="match status" value="1"/>
</dbReference>
<dbReference type="GeneID" id="92838042"/>
<dbReference type="InterPro" id="IPR000182">
    <property type="entry name" value="GNAT_dom"/>
</dbReference>
<dbReference type="PATRIC" id="fig|649747.3.peg.1558"/>
<dbReference type="Pfam" id="PF00583">
    <property type="entry name" value="Acetyltransf_1"/>
    <property type="match status" value="1"/>
</dbReference>
<dbReference type="CDD" id="cd04301">
    <property type="entry name" value="NAT_SF"/>
    <property type="match status" value="1"/>
</dbReference>
<evidence type="ECO:0000259" key="1">
    <source>
        <dbReference type="PROSITE" id="PS51186"/>
    </source>
</evidence>
<keyword evidence="3" id="KW-1185">Reference proteome</keyword>
<dbReference type="AlphaFoldDB" id="U1X5E6"/>
<evidence type="ECO:0000313" key="3">
    <source>
        <dbReference type="Proteomes" id="UP000016511"/>
    </source>
</evidence>
<dbReference type="STRING" id="649747.HMPREF0083_01723"/>
<organism evidence="2 3">
    <name type="scientific">Aneurinibacillus aneurinilyticus ATCC 12856</name>
    <dbReference type="NCBI Taxonomy" id="649747"/>
    <lineage>
        <taxon>Bacteria</taxon>
        <taxon>Bacillati</taxon>
        <taxon>Bacillota</taxon>
        <taxon>Bacilli</taxon>
        <taxon>Bacillales</taxon>
        <taxon>Paenibacillaceae</taxon>
        <taxon>Aneurinibacillus group</taxon>
        <taxon>Aneurinibacillus</taxon>
    </lineage>
</organism>
<dbReference type="Gene3D" id="3.40.630.30">
    <property type="match status" value="1"/>
</dbReference>
<dbReference type="InterPro" id="IPR016181">
    <property type="entry name" value="Acyl_CoA_acyltransferase"/>
</dbReference>
<comment type="caution">
    <text evidence="2">The sequence shown here is derived from an EMBL/GenBank/DDBJ whole genome shotgun (WGS) entry which is preliminary data.</text>
</comment>
<proteinExistence type="predicted"/>
<sequence>MKIELQKVSIEEKHILRHLLELYQYDFSEFDLEDVNESGLYGYTYLDHYWTEEGRYPFLFRVGGKVAGFALIRQVGMTDSNDAIYSVAEFFVMKKYRRTGVGRDVAFRLFDMFKGSWKIAEMEENRPAQEFWRKTIKEYTKANFKEIQEADWDGPIQIFRTR</sequence>
<dbReference type="eggNOG" id="COG5628">
    <property type="taxonomic scope" value="Bacteria"/>
</dbReference>
<dbReference type="SUPFAM" id="SSF55729">
    <property type="entry name" value="Acyl-CoA N-acyltransferases (Nat)"/>
    <property type="match status" value="1"/>
</dbReference>
<dbReference type="HOGENOM" id="CLU_112329_1_1_9"/>
<dbReference type="GO" id="GO:0016747">
    <property type="term" value="F:acyltransferase activity, transferring groups other than amino-acyl groups"/>
    <property type="evidence" value="ECO:0007669"/>
    <property type="project" value="InterPro"/>
</dbReference>